<dbReference type="GeneID" id="29989265"/>
<name>A0A2P4ZFG3_9HYPO</name>
<feature type="compositionally biased region" description="Polar residues" evidence="1">
    <location>
        <begin position="33"/>
        <end position="45"/>
    </location>
</feature>
<feature type="compositionally biased region" description="Basic and acidic residues" evidence="1">
    <location>
        <begin position="47"/>
        <end position="71"/>
    </location>
</feature>
<evidence type="ECO:0000313" key="2">
    <source>
        <dbReference type="EMBL" id="PON23003.1"/>
    </source>
</evidence>
<dbReference type="Proteomes" id="UP000054821">
    <property type="component" value="Unassembled WGS sequence"/>
</dbReference>
<reference evidence="2 3" key="1">
    <citation type="journal article" date="2016" name="Genome Announc.">
        <title>Draft Whole-Genome Sequence of Trichoderma gamsii T6085, a Promising Biocontrol Agent of Fusarium Head Blight on Wheat.</title>
        <authorList>
            <person name="Baroncelli R."/>
            <person name="Zapparata A."/>
            <person name="Piaggeschi G."/>
            <person name="Sarrocco S."/>
            <person name="Vannacci G."/>
        </authorList>
    </citation>
    <scope>NUCLEOTIDE SEQUENCE [LARGE SCALE GENOMIC DNA]</scope>
    <source>
        <strain evidence="2 3">T6085</strain>
    </source>
</reference>
<keyword evidence="3" id="KW-1185">Reference proteome</keyword>
<comment type="caution">
    <text evidence="2">The sequence shown here is derived from an EMBL/GenBank/DDBJ whole genome shotgun (WGS) entry which is preliminary data.</text>
</comment>
<organism evidence="2 3">
    <name type="scientific">Trichoderma gamsii</name>
    <dbReference type="NCBI Taxonomy" id="398673"/>
    <lineage>
        <taxon>Eukaryota</taxon>
        <taxon>Fungi</taxon>
        <taxon>Dikarya</taxon>
        <taxon>Ascomycota</taxon>
        <taxon>Pezizomycotina</taxon>
        <taxon>Sordariomycetes</taxon>
        <taxon>Hypocreomycetidae</taxon>
        <taxon>Hypocreales</taxon>
        <taxon>Hypocreaceae</taxon>
        <taxon>Trichoderma</taxon>
    </lineage>
</organism>
<feature type="region of interest" description="Disordered" evidence="1">
    <location>
        <begin position="29"/>
        <end position="71"/>
    </location>
</feature>
<evidence type="ECO:0000256" key="1">
    <source>
        <dbReference type="SAM" id="MobiDB-lite"/>
    </source>
</evidence>
<dbReference type="RefSeq" id="XP_018657556.2">
    <property type="nucleotide sequence ID" value="XM_018809182.2"/>
</dbReference>
<dbReference type="EMBL" id="JPDN02000032">
    <property type="protein sequence ID" value="PON23003.1"/>
    <property type="molecule type" value="Genomic_DNA"/>
</dbReference>
<sequence>MPNRYFVPIAQHLLGELFDSEAFCKGNRMRSLEQPSSTKSNLSNHHTSHDIEKDTKLLKQDQRKLEDQHRRQEKILRGHRSIRQANSIFIGTISSTNNSIDIYDQRMGHSPVLSKPRQYLLKATVRTMAYPGDVILPRIRDSSLAEKHNEAAPSALISGKSIDNRRT</sequence>
<dbReference type="AlphaFoldDB" id="A0A2P4ZFG3"/>
<accession>A0A2P4ZFG3</accession>
<gene>
    <name evidence="2" type="ORF">TGAM01_v208008</name>
</gene>
<proteinExistence type="predicted"/>
<protein>
    <submittedName>
        <fullName evidence="2">Uncharacterized protein</fullName>
    </submittedName>
</protein>
<evidence type="ECO:0000313" key="3">
    <source>
        <dbReference type="Proteomes" id="UP000054821"/>
    </source>
</evidence>